<protein>
    <submittedName>
        <fullName evidence="9">Modular serine protease</fullName>
    </submittedName>
</protein>
<dbReference type="Gene3D" id="2.10.70.10">
    <property type="entry name" value="Complement Module, domain 1"/>
    <property type="match status" value="1"/>
</dbReference>
<feature type="disulfide bond" evidence="4">
    <location>
        <begin position="184"/>
        <end position="202"/>
    </location>
</feature>
<feature type="disulfide bond" evidence="4">
    <location>
        <begin position="101"/>
        <end position="119"/>
    </location>
</feature>
<evidence type="ECO:0000313" key="9">
    <source>
        <dbReference type="EMBL" id="KAJ6631710.1"/>
    </source>
</evidence>
<evidence type="ECO:0000256" key="5">
    <source>
        <dbReference type="PROSITE-ProRule" id="PRU00302"/>
    </source>
</evidence>
<reference evidence="9" key="1">
    <citation type="submission" date="2022-07" db="EMBL/GenBank/DDBJ databases">
        <authorList>
            <person name="Trinca V."/>
            <person name="Uliana J.V.C."/>
            <person name="Torres T.T."/>
            <person name="Ward R.J."/>
            <person name="Monesi N."/>
        </authorList>
    </citation>
    <scope>NUCLEOTIDE SEQUENCE</scope>
    <source>
        <strain evidence="9">HSMRA1968</strain>
        <tissue evidence="9">Whole embryos</tissue>
    </source>
</reference>
<keyword evidence="10" id="KW-1185">Reference proteome</keyword>
<keyword evidence="6" id="KW-1133">Transmembrane helix</keyword>
<dbReference type="OrthoDB" id="6147874at2759"/>
<sequence length="570" mass="63187">MRKPSMVLQYCIKATEMLTNSTQFKMHYFILLKLIILMCMEISIFSAYSVESNANIGFLCKSGGLLNVDRVCDGHLDCYDGSDEIKELCYRTICPEGHYRCHYGACIPKSKKCNGIRDCSDGSDEIQCGRKVHSCGHNEFLCKTVSKCIPQSAVCDGTVDCADGSDESSMICDQELCPLGTFKCKYGGCIQLSGQCDGFNDCIDGSDETPTICLAIQCPKCRKSIKCPPIKSSRISAVCTINEQEVPCDEPMEPGTYVKFECKEFYKPATIKDENNDQSVCQLDGNWSRDILKCVPECGAIGSAIPLVMNGWNALAPFPWHVNLYMRTKIEYKFWCGGTLISEAVVVTAAHCVWNVKKNDLKLSMGSTSSLFNDPKSVYTKMLSVKRIVIHPLYQDKFGSYGSDIALIEMDGNVELSSFFLPVCIDWNLDDITSHLSHTSLGLVAGMGVSEDNSFSDRLKVTTLPVVGDEECMQKQQPDFKKYLTFTTFCAGWENGTGVCNGDSGSGLIFPTKDLWYLQGVVSLSPRRASTSLCDTSQFTIFTKVGMYVSWIRNVLAEVHSHHNFTSKCT</sequence>
<evidence type="ECO:0000259" key="8">
    <source>
        <dbReference type="PROSITE" id="PS50923"/>
    </source>
</evidence>
<dbReference type="Gene3D" id="4.10.400.10">
    <property type="entry name" value="Low-density Lipoprotein Receptor"/>
    <property type="match status" value="4"/>
</dbReference>
<dbReference type="Pfam" id="PF00089">
    <property type="entry name" value="Trypsin"/>
    <property type="match status" value="1"/>
</dbReference>
<dbReference type="InterPro" id="IPR009003">
    <property type="entry name" value="Peptidase_S1_PA"/>
</dbReference>
<organism evidence="9 10">
    <name type="scientific">Pseudolycoriella hygida</name>
    <dbReference type="NCBI Taxonomy" id="35572"/>
    <lineage>
        <taxon>Eukaryota</taxon>
        <taxon>Metazoa</taxon>
        <taxon>Ecdysozoa</taxon>
        <taxon>Arthropoda</taxon>
        <taxon>Hexapoda</taxon>
        <taxon>Insecta</taxon>
        <taxon>Pterygota</taxon>
        <taxon>Neoptera</taxon>
        <taxon>Endopterygota</taxon>
        <taxon>Diptera</taxon>
        <taxon>Nematocera</taxon>
        <taxon>Sciaroidea</taxon>
        <taxon>Sciaridae</taxon>
        <taxon>Pseudolycoriella</taxon>
    </lineage>
</organism>
<dbReference type="CDD" id="cd00112">
    <property type="entry name" value="LDLa"/>
    <property type="match status" value="4"/>
</dbReference>
<feature type="domain" description="Sushi" evidence="8">
    <location>
        <begin position="225"/>
        <end position="296"/>
    </location>
</feature>
<dbReference type="PROSITE" id="PS50923">
    <property type="entry name" value="SUSHI"/>
    <property type="match status" value="1"/>
</dbReference>
<dbReference type="PANTHER" id="PTHR24252">
    <property type="entry name" value="ACROSIN-RELATED"/>
    <property type="match status" value="1"/>
</dbReference>
<name>A0A9Q0RUP9_9DIPT</name>
<dbReference type="EMBL" id="WJQU01002700">
    <property type="protein sequence ID" value="KAJ6631710.1"/>
    <property type="molecule type" value="Genomic_DNA"/>
</dbReference>
<feature type="disulfide bond" evidence="4">
    <location>
        <begin position="94"/>
        <end position="106"/>
    </location>
</feature>
<dbReference type="PROSITE" id="PS50068">
    <property type="entry name" value="LDLRA_2"/>
    <property type="match status" value="4"/>
</dbReference>
<evidence type="ECO:0000313" key="10">
    <source>
        <dbReference type="Proteomes" id="UP001151699"/>
    </source>
</evidence>
<dbReference type="FunFam" id="4.10.400.10:FF:000065">
    <property type="entry name" value="Transmembrane protease serine 7"/>
    <property type="match status" value="1"/>
</dbReference>
<evidence type="ECO:0000256" key="4">
    <source>
        <dbReference type="PROSITE-ProRule" id="PRU00124"/>
    </source>
</evidence>
<keyword evidence="5" id="KW-0768">Sushi</keyword>
<comment type="similarity">
    <text evidence="3">Belongs to the peptidase S1 family. CLIP subfamily.</text>
</comment>
<feature type="disulfide bond" evidence="4">
    <location>
        <begin position="113"/>
        <end position="128"/>
    </location>
</feature>
<keyword evidence="6" id="KW-0812">Transmembrane</keyword>
<dbReference type="PROSITE" id="PS01209">
    <property type="entry name" value="LDLRA_1"/>
    <property type="match status" value="2"/>
</dbReference>
<proteinExistence type="inferred from homology"/>
<dbReference type="SUPFAM" id="SSF57424">
    <property type="entry name" value="LDL receptor-like module"/>
    <property type="match status" value="4"/>
</dbReference>
<dbReference type="AlphaFoldDB" id="A0A9Q0RUP9"/>
<dbReference type="PANTHER" id="PTHR24252:SF7">
    <property type="entry name" value="HYALIN"/>
    <property type="match status" value="1"/>
</dbReference>
<keyword evidence="1 4" id="KW-1015">Disulfide bond</keyword>
<dbReference type="SUPFAM" id="SSF50494">
    <property type="entry name" value="Trypsin-like serine proteases"/>
    <property type="match status" value="1"/>
</dbReference>
<evidence type="ECO:0000259" key="7">
    <source>
        <dbReference type="PROSITE" id="PS50240"/>
    </source>
</evidence>
<dbReference type="InterPro" id="IPR000436">
    <property type="entry name" value="Sushi_SCR_CCP_dom"/>
</dbReference>
<dbReference type="GO" id="GO:0006508">
    <property type="term" value="P:proteolysis"/>
    <property type="evidence" value="ECO:0007669"/>
    <property type="project" value="UniProtKB-KW"/>
</dbReference>
<accession>A0A9Q0RUP9</accession>
<dbReference type="CDD" id="cd00033">
    <property type="entry name" value="CCP"/>
    <property type="match status" value="1"/>
</dbReference>
<keyword evidence="2" id="KW-0325">Glycoprotein</keyword>
<dbReference type="InterPro" id="IPR023415">
    <property type="entry name" value="LDLR_class-A_CS"/>
</dbReference>
<dbReference type="PRINTS" id="PR00261">
    <property type="entry name" value="LDLRECEPTOR"/>
</dbReference>
<feature type="domain" description="Peptidase S1" evidence="7">
    <location>
        <begin position="308"/>
        <end position="557"/>
    </location>
</feature>
<dbReference type="Pfam" id="PF00057">
    <property type="entry name" value="Ldl_recept_a"/>
    <property type="match status" value="4"/>
</dbReference>
<dbReference type="InterPro" id="IPR036055">
    <property type="entry name" value="LDL_receptor-like_sf"/>
</dbReference>
<dbReference type="FunFam" id="2.40.10.10:FF:000068">
    <property type="entry name" value="transmembrane protease serine 2"/>
    <property type="match status" value="1"/>
</dbReference>
<feature type="disulfide bond" evidence="4">
    <location>
        <begin position="177"/>
        <end position="189"/>
    </location>
</feature>
<dbReference type="PROSITE" id="PS50240">
    <property type="entry name" value="TRYPSIN_DOM"/>
    <property type="match status" value="1"/>
</dbReference>
<evidence type="ECO:0000256" key="2">
    <source>
        <dbReference type="ARBA" id="ARBA00023180"/>
    </source>
</evidence>
<evidence type="ECO:0000256" key="1">
    <source>
        <dbReference type="ARBA" id="ARBA00023157"/>
    </source>
</evidence>
<comment type="caution">
    <text evidence="9">The sequence shown here is derived from an EMBL/GenBank/DDBJ whole genome shotgun (WGS) entry which is preliminary data.</text>
</comment>
<dbReference type="SUPFAM" id="SSF57535">
    <property type="entry name" value="Complement control module/SCR domain"/>
    <property type="match status" value="1"/>
</dbReference>
<evidence type="ECO:0000256" key="3">
    <source>
        <dbReference type="ARBA" id="ARBA00024195"/>
    </source>
</evidence>
<dbReference type="SMART" id="SM00020">
    <property type="entry name" value="Tryp_SPc"/>
    <property type="match status" value="1"/>
</dbReference>
<dbReference type="CDD" id="cd00190">
    <property type="entry name" value="Tryp_SPc"/>
    <property type="match status" value="1"/>
</dbReference>
<evidence type="ECO:0000256" key="6">
    <source>
        <dbReference type="SAM" id="Phobius"/>
    </source>
</evidence>
<dbReference type="SMART" id="SM00192">
    <property type="entry name" value="LDLa"/>
    <property type="match status" value="4"/>
</dbReference>
<dbReference type="GO" id="GO:0004252">
    <property type="term" value="F:serine-type endopeptidase activity"/>
    <property type="evidence" value="ECO:0007669"/>
    <property type="project" value="InterPro"/>
</dbReference>
<keyword evidence="6" id="KW-0472">Membrane</keyword>
<keyword evidence="9" id="KW-0378">Hydrolase</keyword>
<dbReference type="InterPro" id="IPR001254">
    <property type="entry name" value="Trypsin_dom"/>
</dbReference>
<keyword evidence="9" id="KW-0645">Protease</keyword>
<dbReference type="InterPro" id="IPR002172">
    <property type="entry name" value="LDrepeatLR_classA_rpt"/>
</dbReference>
<dbReference type="InterPro" id="IPR018114">
    <property type="entry name" value="TRYPSIN_HIS"/>
</dbReference>
<gene>
    <name evidence="9" type="primary">modSP_1</name>
    <name evidence="9" type="ORF">Bhyg_16832</name>
</gene>
<dbReference type="PROSITE" id="PS00134">
    <property type="entry name" value="TRYPSIN_HIS"/>
    <property type="match status" value="1"/>
</dbReference>
<dbReference type="Gene3D" id="2.40.10.10">
    <property type="entry name" value="Trypsin-like serine proteases"/>
    <property type="match status" value="2"/>
</dbReference>
<dbReference type="InterPro" id="IPR043504">
    <property type="entry name" value="Peptidase_S1_PA_chymotrypsin"/>
</dbReference>
<comment type="caution">
    <text evidence="5">Lacks conserved residue(s) required for the propagation of feature annotation.</text>
</comment>
<feature type="transmembrane region" description="Helical" evidence="6">
    <location>
        <begin position="28"/>
        <end position="50"/>
    </location>
</feature>
<dbReference type="InterPro" id="IPR035976">
    <property type="entry name" value="Sushi/SCR/CCP_sf"/>
</dbReference>
<dbReference type="Proteomes" id="UP001151699">
    <property type="component" value="Unassembled WGS sequence"/>
</dbReference>
<feature type="disulfide bond" evidence="4">
    <location>
        <begin position="60"/>
        <end position="78"/>
    </location>
</feature>